<dbReference type="Pfam" id="PF16176">
    <property type="entry name" value="T-box_assoc"/>
    <property type="match status" value="1"/>
</dbReference>
<keyword evidence="4" id="KW-0597">Phosphoprotein</keyword>
<evidence type="ECO:0000256" key="12">
    <source>
        <dbReference type="ARBA" id="ARBA00078344"/>
    </source>
</evidence>
<evidence type="ECO:0000256" key="9">
    <source>
        <dbReference type="ARBA" id="ARBA00023163"/>
    </source>
</evidence>
<comment type="caution">
    <text evidence="14">Lacks conserved residue(s) required for the propagation of feature annotation.</text>
</comment>
<dbReference type="Gene3D" id="2.60.40.820">
    <property type="entry name" value="Transcription factor, T-box"/>
    <property type="match status" value="1"/>
</dbReference>
<dbReference type="GO" id="GO:0045892">
    <property type="term" value="P:negative regulation of DNA-templated transcription"/>
    <property type="evidence" value="ECO:0007669"/>
    <property type="project" value="UniProtKB-ARBA"/>
</dbReference>
<feature type="compositionally biased region" description="Low complexity" evidence="15">
    <location>
        <begin position="390"/>
        <end position="401"/>
    </location>
</feature>
<dbReference type="Pfam" id="PF00907">
    <property type="entry name" value="T-box"/>
    <property type="match status" value="1"/>
</dbReference>
<dbReference type="PROSITE" id="PS01283">
    <property type="entry name" value="TBOX_1"/>
    <property type="match status" value="1"/>
</dbReference>
<dbReference type="GO" id="GO:0000785">
    <property type="term" value="C:chromatin"/>
    <property type="evidence" value="ECO:0007669"/>
    <property type="project" value="TreeGrafter"/>
</dbReference>
<dbReference type="SMART" id="SM00425">
    <property type="entry name" value="TBOX"/>
    <property type="match status" value="1"/>
</dbReference>
<keyword evidence="9" id="KW-0804">Transcription</keyword>
<evidence type="ECO:0000256" key="10">
    <source>
        <dbReference type="ARBA" id="ARBA00023242"/>
    </source>
</evidence>
<dbReference type="GO" id="GO:0072676">
    <property type="term" value="P:lymphocyte migration"/>
    <property type="evidence" value="ECO:0007669"/>
    <property type="project" value="UniProtKB-ARBA"/>
</dbReference>
<evidence type="ECO:0000256" key="3">
    <source>
        <dbReference type="ARBA" id="ARBA00022499"/>
    </source>
</evidence>
<comment type="subcellular location">
    <subcellularLocation>
        <location evidence="1 14">Nucleus</location>
    </subcellularLocation>
</comment>
<dbReference type="InterPro" id="IPR008967">
    <property type="entry name" value="p53-like_TF_DNA-bd_sf"/>
</dbReference>
<evidence type="ECO:0000256" key="11">
    <source>
        <dbReference type="ARBA" id="ARBA00072238"/>
    </source>
</evidence>
<keyword evidence="3" id="KW-1017">Isopeptide bond</keyword>
<dbReference type="PRINTS" id="PR00937">
    <property type="entry name" value="TBOX"/>
</dbReference>
<feature type="domain" description="T-box" evidence="16">
    <location>
        <begin position="15"/>
        <end position="193"/>
    </location>
</feature>
<dbReference type="GO" id="GO:0005634">
    <property type="term" value="C:nucleus"/>
    <property type="evidence" value="ECO:0007669"/>
    <property type="project" value="UniProtKB-SubCell"/>
</dbReference>
<dbReference type="AlphaFoldDB" id="A0A7K7YA49"/>
<reference evidence="17 18" key="1">
    <citation type="submission" date="2019-09" db="EMBL/GenBank/DDBJ databases">
        <title>Bird 10,000 Genomes (B10K) Project - Family phase.</title>
        <authorList>
            <person name="Zhang G."/>
        </authorList>
    </citation>
    <scope>NUCLEOTIDE SEQUENCE [LARGE SCALE GENOMIC DNA]</scope>
    <source>
        <strain evidence="17">B10K-DU-001-68</strain>
        <tissue evidence="17">Muscle</tissue>
    </source>
</reference>
<evidence type="ECO:0000256" key="15">
    <source>
        <dbReference type="SAM" id="MobiDB-lite"/>
    </source>
</evidence>
<dbReference type="GO" id="GO:0000981">
    <property type="term" value="F:DNA-binding transcription factor activity, RNA polymerase II-specific"/>
    <property type="evidence" value="ECO:0007669"/>
    <property type="project" value="TreeGrafter"/>
</dbReference>
<dbReference type="GO" id="GO:0001708">
    <property type="term" value="P:cell fate specification"/>
    <property type="evidence" value="ECO:0007669"/>
    <property type="project" value="TreeGrafter"/>
</dbReference>
<gene>
    <name evidence="17" type="primary">Eomes_0</name>
    <name evidence="17" type="ORF">THRLUD_R14651</name>
</gene>
<evidence type="ECO:0000313" key="17">
    <source>
        <dbReference type="EMBL" id="NXA74712.1"/>
    </source>
</evidence>
<evidence type="ECO:0000256" key="14">
    <source>
        <dbReference type="PROSITE-ProRule" id="PRU00201"/>
    </source>
</evidence>
<evidence type="ECO:0000256" key="7">
    <source>
        <dbReference type="ARBA" id="ARBA00023125"/>
    </source>
</evidence>
<keyword evidence="10 14" id="KW-0539">Nucleus</keyword>
<evidence type="ECO:0000256" key="13">
    <source>
        <dbReference type="ARBA" id="ARBA00081928"/>
    </source>
</evidence>
<dbReference type="GO" id="GO:0000978">
    <property type="term" value="F:RNA polymerase II cis-regulatory region sequence-specific DNA binding"/>
    <property type="evidence" value="ECO:0007669"/>
    <property type="project" value="InterPro"/>
</dbReference>
<dbReference type="EMBL" id="VZTB01004685">
    <property type="protein sequence ID" value="NXA74712.1"/>
    <property type="molecule type" value="Genomic_DNA"/>
</dbReference>
<name>A0A7K7YA49_THRLU</name>
<dbReference type="PROSITE" id="PS50252">
    <property type="entry name" value="TBOX_3"/>
    <property type="match status" value="1"/>
</dbReference>
<dbReference type="InterPro" id="IPR001699">
    <property type="entry name" value="TF_T-box"/>
</dbReference>
<dbReference type="Proteomes" id="UP000558509">
    <property type="component" value="Unassembled WGS sequence"/>
</dbReference>
<dbReference type="GO" id="GO:0045893">
    <property type="term" value="P:positive regulation of DNA-templated transcription"/>
    <property type="evidence" value="ECO:0007669"/>
    <property type="project" value="InterPro"/>
</dbReference>
<dbReference type="PANTHER" id="PTHR11267">
    <property type="entry name" value="T-BOX PROTEIN-RELATED"/>
    <property type="match status" value="1"/>
</dbReference>
<feature type="non-terminal residue" evidence="17">
    <location>
        <position position="425"/>
    </location>
</feature>
<dbReference type="InterPro" id="IPR032385">
    <property type="entry name" value="T-box_assoc"/>
</dbReference>
<evidence type="ECO:0000313" key="18">
    <source>
        <dbReference type="Proteomes" id="UP000558509"/>
    </source>
</evidence>
<dbReference type="PROSITE" id="PS01264">
    <property type="entry name" value="TBOX_2"/>
    <property type="match status" value="1"/>
</dbReference>
<keyword evidence="18" id="KW-1185">Reference proteome</keyword>
<sequence>ALPGYRAAGKVQVMLNNYPLWAKFHKHQTEMIITKQGRRMFPFLSFNLSGLNPVAHYSVCVDVVLVDQHHWRYQGGKWVQCGKAEGNMPGNRLYLHPDSPNTGAHWMRQEVSFGKLKLTNNKGASNNVGQMIVLQSLHKYQPRLHVTEVKEGEGEDGHPSPHTHTFAFPETQFIAVTAYQNADVSTGPPSRSPKISPDGAKNSINSLVMYTASESDRLTPSPPEAPGCQQLLPTPRFQPFLPEQYPLPPGRFFGAERGAALPLPPKDPPHWYFPPQQPPAPGALEFGGYDGGYGGGKLVPYGVKPFALPPTPHPPLPYYPEGPGGFGVPGGWSPGQYGPKGGAAALGWYREPREEKGKEAEGWVPDPAAAVASGDSPDSGLYECKRRRVSPYPSSTESSPPARNGDLYDKEPLATDGGYYGYYGN</sequence>
<proteinExistence type="predicted"/>
<evidence type="ECO:0000256" key="2">
    <source>
        <dbReference type="ARBA" id="ARBA00022491"/>
    </source>
</evidence>
<keyword evidence="6" id="KW-0805">Transcription regulation</keyword>
<accession>A0A7K7YA49</accession>
<dbReference type="SUPFAM" id="SSF49417">
    <property type="entry name" value="p53-like transcription factors"/>
    <property type="match status" value="1"/>
</dbReference>
<dbReference type="FunFam" id="2.60.40.820:FF:000011">
    <property type="entry name" value="T-box transcription factor TBX21"/>
    <property type="match status" value="1"/>
</dbReference>
<keyword evidence="2" id="KW-0678">Repressor</keyword>
<feature type="region of interest" description="Disordered" evidence="15">
    <location>
        <begin position="354"/>
        <end position="425"/>
    </location>
</feature>
<evidence type="ECO:0000256" key="5">
    <source>
        <dbReference type="ARBA" id="ARBA00022843"/>
    </source>
</evidence>
<keyword evidence="7 14" id="KW-0238">DNA-binding</keyword>
<keyword evidence="5" id="KW-0832">Ubl conjugation</keyword>
<dbReference type="PANTHER" id="PTHR11267:SF125">
    <property type="entry name" value="T-BOX TRANSCRIPTION FACTOR TBX21"/>
    <property type="match status" value="1"/>
</dbReference>
<evidence type="ECO:0000256" key="8">
    <source>
        <dbReference type="ARBA" id="ARBA00023159"/>
    </source>
</evidence>
<comment type="caution">
    <text evidence="17">The sequence shown here is derived from an EMBL/GenBank/DDBJ whole genome shotgun (WGS) entry which is preliminary data.</text>
</comment>
<evidence type="ECO:0000256" key="1">
    <source>
        <dbReference type="ARBA" id="ARBA00004123"/>
    </source>
</evidence>
<dbReference type="InterPro" id="IPR018186">
    <property type="entry name" value="TF_T-box_CS"/>
</dbReference>
<dbReference type="InterPro" id="IPR046360">
    <property type="entry name" value="T-box_DNA-bd"/>
</dbReference>
<evidence type="ECO:0000259" key="16">
    <source>
        <dbReference type="PROSITE" id="PS50252"/>
    </source>
</evidence>
<evidence type="ECO:0000256" key="4">
    <source>
        <dbReference type="ARBA" id="ARBA00022553"/>
    </source>
</evidence>
<keyword evidence="8" id="KW-0010">Activator</keyword>
<feature type="non-terminal residue" evidence="17">
    <location>
        <position position="1"/>
    </location>
</feature>
<organism evidence="17 18">
    <name type="scientific">Thryothorus ludovicianus</name>
    <name type="common">Carolina wren</name>
    <name type="synonym">Sylvia ludoviciana</name>
    <dbReference type="NCBI Taxonomy" id="74200"/>
    <lineage>
        <taxon>Eukaryota</taxon>
        <taxon>Metazoa</taxon>
        <taxon>Chordata</taxon>
        <taxon>Craniata</taxon>
        <taxon>Vertebrata</taxon>
        <taxon>Euteleostomi</taxon>
        <taxon>Archelosauria</taxon>
        <taxon>Archosauria</taxon>
        <taxon>Dinosauria</taxon>
        <taxon>Saurischia</taxon>
        <taxon>Theropoda</taxon>
        <taxon>Coelurosauria</taxon>
        <taxon>Aves</taxon>
        <taxon>Neognathae</taxon>
        <taxon>Neoaves</taxon>
        <taxon>Telluraves</taxon>
        <taxon>Australaves</taxon>
        <taxon>Passeriformes</taxon>
        <taxon>Certhiidae</taxon>
        <taxon>Troglodytinae</taxon>
        <taxon>Thryothorus</taxon>
    </lineage>
</organism>
<dbReference type="InterPro" id="IPR036960">
    <property type="entry name" value="T-box_sf"/>
</dbReference>
<evidence type="ECO:0000256" key="6">
    <source>
        <dbReference type="ARBA" id="ARBA00023015"/>
    </source>
</evidence>
<protein>
    <recommendedName>
        <fullName evidence="11">T-box transcription factor TBX21</fullName>
    </recommendedName>
    <alternativeName>
        <fullName evidence="12">T-cell-specific T-box transcription factor T-bet</fullName>
    </alternativeName>
    <alternativeName>
        <fullName evidence="13">Transcription factor TBLYM</fullName>
    </alternativeName>
</protein>